<evidence type="ECO:0000256" key="15">
    <source>
        <dbReference type="NCBIfam" id="TIGR00593"/>
    </source>
</evidence>
<evidence type="ECO:0000313" key="21">
    <source>
        <dbReference type="Proteomes" id="UP000528322"/>
    </source>
</evidence>
<dbReference type="PROSITE" id="PS00447">
    <property type="entry name" value="DNA_POLYMERASE_A"/>
    <property type="match status" value="1"/>
</dbReference>
<comment type="catalytic activity">
    <reaction evidence="14 16">
        <text>DNA(n) + a 2'-deoxyribonucleoside 5'-triphosphate = DNA(n+1) + diphosphate</text>
        <dbReference type="Rhea" id="RHEA:22508"/>
        <dbReference type="Rhea" id="RHEA-COMP:17339"/>
        <dbReference type="Rhea" id="RHEA-COMP:17340"/>
        <dbReference type="ChEBI" id="CHEBI:33019"/>
        <dbReference type="ChEBI" id="CHEBI:61560"/>
        <dbReference type="ChEBI" id="CHEBI:173112"/>
        <dbReference type="EC" id="2.7.7.7"/>
    </reaction>
</comment>
<keyword evidence="12 16" id="KW-0238">DNA-binding</keyword>
<dbReference type="Gene3D" id="3.30.70.370">
    <property type="match status" value="1"/>
</dbReference>
<dbReference type="SMART" id="SM00279">
    <property type="entry name" value="HhH2"/>
    <property type="match status" value="1"/>
</dbReference>
<dbReference type="InterPro" id="IPR002562">
    <property type="entry name" value="3'-5'_exonuclease_dom"/>
</dbReference>
<dbReference type="InterPro" id="IPR002421">
    <property type="entry name" value="5-3_exonuclease"/>
</dbReference>
<sequence length="883" mass="99381">MKLLIVDGNSFIYKAFYAIRGLSNAQGVPTNAVYGFHNILDKCLSVLQPDGVAIVFDTRQPTFRHKRYPQYKAQRQKAPEDLLTQIPHIHHMVQTMGYTILTMDGYEADDIIATITQHSRKQGYTEVYIATSDKDLGQLLVQPGVFLYDTSKEKILDAEGLQQKIGVAPQQVVDYLALTGDSSDNIPGVKGVGPKSAQKLMLQYGDLDAVYAHLHEIGGALHKRLQDDRENAYLSRELITLHPEVPLESWDYKPGKRDTTALGNFYREMDFRGLLERLSSENTTTTPSDNPTHSALSFSVTMLDDSHDMRALQEQLQQQQVFALDTETTSEHPMLAELVGVSLAFEETVVYLPVDHNGYENNIALPRLEALLQLMNRPEVLLVGQNLKYDLIVLEQHGISLSRPTLFDTMVASYILDANRRSHSLDQLAQEFLCHQMIPFREVVPKGATFRDVKVDTAAQYAGEDAAATLALFHKFSSSIDQSFAKLFHDIEMPLLRVLVSMEQTGIRLDLSELQRIEATLSHRLCELEERIHELAGEAFNINSPKQLASILFDKLEIPPVKKTKTGYSTDVSVLESLAQEYEIAEKLTHYRTVGKLLSTYVKSLSKLIHPRTHRIHTSFNQTIANTGRLSSSDPNLQNIPIRTEEGRQIRKAFVPKDGYFFVAADYSQIELRIAAHLSGDKGMISAFRDGLDIHARTAEAIFGSAEPNYRRMAKAVNFGILYGISAYKLSRDLGITPKEGQALIDSYFLQYQGVKVYIDQQIAFARQHGYAQTLYGRRRYLPDINSRNFNIREAAQRNAVNMPIQGTAADIIKIAMNRIAPHLQSFNARMLLQIHDELLFEVPQQEVPSFSNFLQQTMEGAASLSVHLSATVQSGINWNEVH</sequence>
<dbReference type="Pfam" id="PF01612">
    <property type="entry name" value="DNA_pol_A_exo1"/>
    <property type="match status" value="1"/>
</dbReference>
<dbReference type="GO" id="GO:0008409">
    <property type="term" value="F:5'-3' exonuclease activity"/>
    <property type="evidence" value="ECO:0007669"/>
    <property type="project" value="UniProtKB-UniRule"/>
</dbReference>
<dbReference type="GO" id="GO:0008408">
    <property type="term" value="F:3'-5' exonuclease activity"/>
    <property type="evidence" value="ECO:0007669"/>
    <property type="project" value="UniProtKB-UniRule"/>
</dbReference>
<keyword evidence="11 16" id="KW-0239">DNA-directed DNA polymerase</keyword>
<evidence type="ECO:0000256" key="5">
    <source>
        <dbReference type="ARBA" id="ARBA00022695"/>
    </source>
</evidence>
<dbReference type="SMART" id="SM00482">
    <property type="entry name" value="POLAc"/>
    <property type="match status" value="1"/>
</dbReference>
<evidence type="ECO:0000256" key="14">
    <source>
        <dbReference type="ARBA" id="ARBA00049244"/>
    </source>
</evidence>
<dbReference type="InterPro" id="IPR008918">
    <property type="entry name" value="HhH2"/>
</dbReference>
<evidence type="ECO:0000259" key="18">
    <source>
        <dbReference type="SMART" id="SM00475"/>
    </source>
</evidence>
<evidence type="ECO:0000256" key="11">
    <source>
        <dbReference type="ARBA" id="ARBA00022932"/>
    </source>
</evidence>
<evidence type="ECO:0000259" key="19">
    <source>
        <dbReference type="SMART" id="SM00482"/>
    </source>
</evidence>
<dbReference type="GO" id="GO:0003887">
    <property type="term" value="F:DNA-directed DNA polymerase activity"/>
    <property type="evidence" value="ECO:0007669"/>
    <property type="project" value="UniProtKB-UniRule"/>
</dbReference>
<gene>
    <name evidence="16" type="primary">polA</name>
    <name evidence="20" type="ORF">HNR37_001001</name>
</gene>
<dbReference type="InterPro" id="IPR019760">
    <property type="entry name" value="DNA-dir_DNA_pol_A_CS"/>
</dbReference>
<proteinExistence type="inferred from homology"/>
<feature type="domain" description="5'-3' exonuclease" evidence="18">
    <location>
        <begin position="1"/>
        <end position="256"/>
    </location>
</feature>
<evidence type="ECO:0000256" key="8">
    <source>
        <dbReference type="ARBA" id="ARBA00022763"/>
    </source>
</evidence>
<keyword evidence="7" id="KW-0540">Nuclease</keyword>
<feature type="domain" description="3'-5' exonuclease" evidence="17">
    <location>
        <begin position="300"/>
        <end position="481"/>
    </location>
</feature>
<dbReference type="SUPFAM" id="SSF88723">
    <property type="entry name" value="PIN domain-like"/>
    <property type="match status" value="1"/>
</dbReference>
<dbReference type="InterPro" id="IPR036279">
    <property type="entry name" value="5-3_exonuclease_C_sf"/>
</dbReference>
<feature type="domain" description="DNA-directed DNA polymerase family A palm" evidence="19">
    <location>
        <begin position="647"/>
        <end position="847"/>
    </location>
</feature>
<dbReference type="NCBIfam" id="NF004397">
    <property type="entry name" value="PRK05755.1"/>
    <property type="match status" value="1"/>
</dbReference>
<dbReference type="SMART" id="SM00475">
    <property type="entry name" value="53EXOc"/>
    <property type="match status" value="1"/>
</dbReference>
<keyword evidence="4 16" id="KW-0808">Transferase</keyword>
<dbReference type="CDD" id="cd06139">
    <property type="entry name" value="DNA_polA_I_Ecoli_like_exo"/>
    <property type="match status" value="1"/>
</dbReference>
<dbReference type="InterPro" id="IPR043502">
    <property type="entry name" value="DNA/RNA_pol_sf"/>
</dbReference>
<dbReference type="Gene3D" id="1.20.1060.10">
    <property type="entry name" value="Taq DNA Polymerase, Chain T, domain 4"/>
    <property type="match status" value="1"/>
</dbReference>
<dbReference type="GO" id="GO:0006261">
    <property type="term" value="P:DNA-templated DNA replication"/>
    <property type="evidence" value="ECO:0007669"/>
    <property type="project" value="UniProtKB-UniRule"/>
</dbReference>
<dbReference type="Gene3D" id="1.10.150.20">
    <property type="entry name" value="5' to 3' exonuclease, C-terminal subdomain"/>
    <property type="match status" value="2"/>
</dbReference>
<keyword evidence="13 16" id="KW-0234">DNA repair</keyword>
<dbReference type="FunFam" id="1.10.150.20:FF:000002">
    <property type="entry name" value="DNA polymerase I"/>
    <property type="match status" value="1"/>
</dbReference>
<dbReference type="InterPro" id="IPR018320">
    <property type="entry name" value="DNA_polymerase_1"/>
</dbReference>
<accession>A0A7W7Y416</accession>
<dbReference type="CDD" id="cd09898">
    <property type="entry name" value="H3TH_53EXO"/>
    <property type="match status" value="1"/>
</dbReference>
<dbReference type="InterPro" id="IPR020045">
    <property type="entry name" value="DNA_polI_H3TH"/>
</dbReference>
<dbReference type="SUPFAM" id="SSF47807">
    <property type="entry name" value="5' to 3' exonuclease, C-terminal subdomain"/>
    <property type="match status" value="1"/>
</dbReference>
<dbReference type="InterPro" id="IPR029060">
    <property type="entry name" value="PIN-like_dom_sf"/>
</dbReference>
<evidence type="ECO:0000256" key="13">
    <source>
        <dbReference type="ARBA" id="ARBA00023204"/>
    </source>
</evidence>
<evidence type="ECO:0000256" key="6">
    <source>
        <dbReference type="ARBA" id="ARBA00022705"/>
    </source>
</evidence>
<keyword evidence="9 16" id="KW-0378">Hydrolase</keyword>
<evidence type="ECO:0000256" key="16">
    <source>
        <dbReference type="RuleBase" id="RU004460"/>
    </source>
</evidence>
<evidence type="ECO:0000256" key="7">
    <source>
        <dbReference type="ARBA" id="ARBA00022722"/>
    </source>
</evidence>
<dbReference type="InterPro" id="IPR002298">
    <property type="entry name" value="DNA_polymerase_A"/>
</dbReference>
<evidence type="ECO:0000259" key="17">
    <source>
        <dbReference type="SMART" id="SM00474"/>
    </source>
</evidence>
<dbReference type="SUPFAM" id="SSF56672">
    <property type="entry name" value="DNA/RNA polymerases"/>
    <property type="match status" value="1"/>
</dbReference>
<dbReference type="PRINTS" id="PR00868">
    <property type="entry name" value="DNAPOLI"/>
</dbReference>
<dbReference type="FunFam" id="1.10.150.20:FF:000003">
    <property type="entry name" value="DNA polymerase I"/>
    <property type="match status" value="1"/>
</dbReference>
<dbReference type="EMBL" id="JACHID010000005">
    <property type="protein sequence ID" value="MBB5021688.1"/>
    <property type="molecule type" value="Genomic_DNA"/>
</dbReference>
<dbReference type="Gene3D" id="3.40.50.1010">
    <property type="entry name" value="5'-nuclease"/>
    <property type="match status" value="1"/>
</dbReference>
<dbReference type="GO" id="GO:0006302">
    <property type="term" value="P:double-strand break repair"/>
    <property type="evidence" value="ECO:0007669"/>
    <property type="project" value="TreeGrafter"/>
</dbReference>
<dbReference type="SMART" id="SM00474">
    <property type="entry name" value="35EXOc"/>
    <property type="match status" value="1"/>
</dbReference>
<dbReference type="InterPro" id="IPR036397">
    <property type="entry name" value="RNaseH_sf"/>
</dbReference>
<dbReference type="Pfam" id="PF00476">
    <property type="entry name" value="DNA_pol_A"/>
    <property type="match status" value="1"/>
</dbReference>
<dbReference type="Pfam" id="PF02739">
    <property type="entry name" value="5_3_exonuc_N"/>
    <property type="match status" value="1"/>
</dbReference>
<dbReference type="AlphaFoldDB" id="A0A7W7Y416"/>
<dbReference type="CDD" id="cd08637">
    <property type="entry name" value="DNA_pol_A_pol_I_C"/>
    <property type="match status" value="1"/>
</dbReference>
<dbReference type="FunFam" id="1.20.1060.10:FF:000001">
    <property type="entry name" value="DNA polymerase I"/>
    <property type="match status" value="1"/>
</dbReference>
<evidence type="ECO:0000256" key="2">
    <source>
        <dbReference type="ARBA" id="ARBA00012417"/>
    </source>
</evidence>
<dbReference type="RefSeq" id="WP_183730840.1">
    <property type="nucleotide sequence ID" value="NZ_JACHID010000005.1"/>
</dbReference>
<organism evidence="20 21">
    <name type="scientific">Desulfurispira natronophila</name>
    <dbReference type="NCBI Taxonomy" id="682562"/>
    <lineage>
        <taxon>Bacteria</taxon>
        <taxon>Pseudomonadati</taxon>
        <taxon>Chrysiogenota</taxon>
        <taxon>Chrysiogenia</taxon>
        <taxon>Chrysiogenales</taxon>
        <taxon>Chrysiogenaceae</taxon>
        <taxon>Desulfurispira</taxon>
    </lineage>
</organism>
<reference evidence="20 21" key="1">
    <citation type="submission" date="2020-08" db="EMBL/GenBank/DDBJ databases">
        <title>Genomic Encyclopedia of Type Strains, Phase IV (KMG-IV): sequencing the most valuable type-strain genomes for metagenomic binning, comparative biology and taxonomic classification.</title>
        <authorList>
            <person name="Goeker M."/>
        </authorList>
    </citation>
    <scope>NUCLEOTIDE SEQUENCE [LARGE SCALE GENOMIC DNA]</scope>
    <source>
        <strain evidence="20 21">DSM 22071</strain>
    </source>
</reference>
<dbReference type="EC" id="2.7.7.7" evidence="2 15"/>
<dbReference type="Proteomes" id="UP000528322">
    <property type="component" value="Unassembled WGS sequence"/>
</dbReference>
<dbReference type="CDD" id="cd09859">
    <property type="entry name" value="PIN_53EXO"/>
    <property type="match status" value="1"/>
</dbReference>
<name>A0A7W7Y416_9BACT</name>
<comment type="function">
    <text evidence="16">In addition to polymerase activity, this DNA polymerase exhibits 3'-5' and 5'-3' exonuclease activity.</text>
</comment>
<dbReference type="GO" id="GO:0003677">
    <property type="term" value="F:DNA binding"/>
    <property type="evidence" value="ECO:0007669"/>
    <property type="project" value="UniProtKB-UniRule"/>
</dbReference>
<keyword evidence="8 16" id="KW-0227">DNA damage</keyword>
<protein>
    <recommendedName>
        <fullName evidence="3 15">DNA polymerase I</fullName>
        <ecNumber evidence="2 15">2.7.7.7</ecNumber>
    </recommendedName>
</protein>
<dbReference type="PANTHER" id="PTHR10133">
    <property type="entry name" value="DNA POLYMERASE I"/>
    <property type="match status" value="1"/>
</dbReference>
<keyword evidence="5 16" id="KW-0548">Nucleotidyltransferase</keyword>
<dbReference type="NCBIfam" id="TIGR00593">
    <property type="entry name" value="pola"/>
    <property type="match status" value="1"/>
</dbReference>
<dbReference type="PANTHER" id="PTHR10133:SF27">
    <property type="entry name" value="DNA POLYMERASE NU"/>
    <property type="match status" value="1"/>
</dbReference>
<evidence type="ECO:0000256" key="12">
    <source>
        <dbReference type="ARBA" id="ARBA00023125"/>
    </source>
</evidence>
<dbReference type="Gene3D" id="3.30.420.10">
    <property type="entry name" value="Ribonuclease H-like superfamily/Ribonuclease H"/>
    <property type="match status" value="1"/>
</dbReference>
<evidence type="ECO:0000256" key="1">
    <source>
        <dbReference type="ARBA" id="ARBA00007705"/>
    </source>
</evidence>
<dbReference type="SUPFAM" id="SSF53098">
    <property type="entry name" value="Ribonuclease H-like"/>
    <property type="match status" value="1"/>
</dbReference>
<evidence type="ECO:0000313" key="20">
    <source>
        <dbReference type="EMBL" id="MBB5021688.1"/>
    </source>
</evidence>
<comment type="caution">
    <text evidence="20">The sequence shown here is derived from an EMBL/GenBank/DDBJ whole genome shotgun (WGS) entry which is preliminary data.</text>
</comment>
<keyword evidence="6 16" id="KW-0235">DNA replication</keyword>
<dbReference type="InterPro" id="IPR020046">
    <property type="entry name" value="5-3_exonucl_a-hlix_arch_N"/>
</dbReference>
<evidence type="ECO:0000256" key="4">
    <source>
        <dbReference type="ARBA" id="ARBA00022679"/>
    </source>
</evidence>
<comment type="similarity">
    <text evidence="1 16">Belongs to the DNA polymerase type-A family.</text>
</comment>
<evidence type="ECO:0000256" key="9">
    <source>
        <dbReference type="ARBA" id="ARBA00022801"/>
    </source>
</evidence>
<keyword evidence="21" id="KW-1185">Reference proteome</keyword>
<dbReference type="InterPro" id="IPR012337">
    <property type="entry name" value="RNaseH-like_sf"/>
</dbReference>
<evidence type="ECO:0000256" key="10">
    <source>
        <dbReference type="ARBA" id="ARBA00022839"/>
    </source>
</evidence>
<keyword evidence="10 16" id="KW-0269">Exonuclease</keyword>
<evidence type="ECO:0000256" key="3">
    <source>
        <dbReference type="ARBA" id="ARBA00020311"/>
    </source>
</evidence>
<dbReference type="InterPro" id="IPR001098">
    <property type="entry name" value="DNA-dir_DNA_pol_A_palm_dom"/>
</dbReference>
<dbReference type="Pfam" id="PF01367">
    <property type="entry name" value="5_3_exonuc"/>
    <property type="match status" value="1"/>
</dbReference>